<comment type="cofactor">
    <cofactor evidence="1 3">
        <name>a divalent metal cation</name>
        <dbReference type="ChEBI" id="CHEBI:60240"/>
    </cofactor>
</comment>
<keyword evidence="3" id="KW-0546">Nucleotide metabolism</keyword>
<dbReference type="EC" id="3.6.1.9" evidence="3"/>
<name>A0A9D1NCD0_9FIRM</name>
<evidence type="ECO:0000313" key="4">
    <source>
        <dbReference type="EMBL" id="HIU99985.1"/>
    </source>
</evidence>
<dbReference type="GO" id="GO:0009117">
    <property type="term" value="P:nucleotide metabolic process"/>
    <property type="evidence" value="ECO:0007669"/>
    <property type="project" value="UniProtKB-KW"/>
</dbReference>
<protein>
    <recommendedName>
        <fullName evidence="3">dTTP/UTP pyrophosphatase</fullName>
        <shortName evidence="3">dTTPase/UTPase</shortName>
        <ecNumber evidence="3">3.6.1.9</ecNumber>
    </recommendedName>
    <alternativeName>
        <fullName evidence="3">Nucleoside triphosphate pyrophosphatase</fullName>
    </alternativeName>
    <alternativeName>
        <fullName evidence="3">Nucleotide pyrophosphatase</fullName>
        <shortName evidence="3">Nucleotide PPase</shortName>
    </alternativeName>
</protein>
<reference evidence="4" key="1">
    <citation type="submission" date="2020-10" db="EMBL/GenBank/DDBJ databases">
        <authorList>
            <person name="Gilroy R."/>
        </authorList>
    </citation>
    <scope>NUCLEOTIDE SEQUENCE</scope>
    <source>
        <strain evidence="4">23406</strain>
    </source>
</reference>
<comment type="subcellular location">
    <subcellularLocation>
        <location evidence="3">Cytoplasm</location>
    </subcellularLocation>
</comment>
<comment type="function">
    <text evidence="3">Nucleoside triphosphate pyrophosphatase that hydrolyzes dTTP and UTP. May have a dual role in cell division arrest and in preventing the incorporation of modified nucleotides into cellular nucleic acids.</text>
</comment>
<dbReference type="Proteomes" id="UP000886891">
    <property type="component" value="Unassembled WGS sequence"/>
</dbReference>
<dbReference type="PANTHER" id="PTHR43213">
    <property type="entry name" value="BIFUNCTIONAL DTTP/UTP PYROPHOSPHATASE/METHYLTRANSFERASE PROTEIN-RELATED"/>
    <property type="match status" value="1"/>
</dbReference>
<feature type="active site" description="Proton acceptor" evidence="3">
    <location>
        <position position="68"/>
    </location>
</feature>
<feature type="site" description="Important for substrate specificity" evidence="3">
    <location>
        <position position="151"/>
    </location>
</feature>
<evidence type="ECO:0000313" key="5">
    <source>
        <dbReference type="Proteomes" id="UP000886891"/>
    </source>
</evidence>
<dbReference type="GO" id="GO:0047429">
    <property type="term" value="F:nucleoside triphosphate diphosphatase activity"/>
    <property type="evidence" value="ECO:0007669"/>
    <property type="project" value="UniProtKB-EC"/>
</dbReference>
<dbReference type="SUPFAM" id="SSF52972">
    <property type="entry name" value="ITPase-like"/>
    <property type="match status" value="1"/>
</dbReference>
<feature type="site" description="Important for substrate specificity" evidence="3">
    <location>
        <position position="12"/>
    </location>
</feature>
<keyword evidence="3" id="KW-0963">Cytoplasm</keyword>
<gene>
    <name evidence="4" type="primary">maf</name>
    <name evidence="4" type="ORF">IAB14_02585</name>
</gene>
<evidence type="ECO:0000256" key="1">
    <source>
        <dbReference type="ARBA" id="ARBA00001968"/>
    </source>
</evidence>
<dbReference type="InterPro" id="IPR003697">
    <property type="entry name" value="Maf-like"/>
</dbReference>
<accession>A0A9D1NCD0</accession>
<sequence length="186" mass="20304">MADILLASGSPRRKELLGRLVGRFDVLPVEADENYRGDTPEETVLTIARRKAEAVPEPDRYKAIVASDTLVYMDGVYYGKPVDREDAFRMLGALSGKTHQVYSAVVVRTPAGISEGVERSDVTFKVLSDDAINAYLDEYKPLDKAGAYAVQDGCVVSHYTGSYDNIVGLPTATLSELLRLSGVTLR</sequence>
<dbReference type="HAMAP" id="MF_00528">
    <property type="entry name" value="Maf"/>
    <property type="match status" value="1"/>
</dbReference>
<dbReference type="PANTHER" id="PTHR43213:SF5">
    <property type="entry name" value="BIFUNCTIONAL DTTP_UTP PYROPHOSPHATASE_METHYLTRANSFERASE PROTEIN-RELATED"/>
    <property type="match status" value="1"/>
</dbReference>
<dbReference type="NCBIfam" id="TIGR00172">
    <property type="entry name" value="maf"/>
    <property type="match status" value="1"/>
</dbReference>
<dbReference type="PIRSF" id="PIRSF006305">
    <property type="entry name" value="Maf"/>
    <property type="match status" value="1"/>
</dbReference>
<feature type="site" description="Important for substrate specificity" evidence="3">
    <location>
        <position position="69"/>
    </location>
</feature>
<comment type="similarity">
    <text evidence="3">Belongs to the Maf family. YhdE subfamily.</text>
</comment>
<comment type="catalytic activity">
    <reaction evidence="3">
        <text>UTP + H2O = UMP + diphosphate + H(+)</text>
        <dbReference type="Rhea" id="RHEA:29395"/>
        <dbReference type="ChEBI" id="CHEBI:15377"/>
        <dbReference type="ChEBI" id="CHEBI:15378"/>
        <dbReference type="ChEBI" id="CHEBI:33019"/>
        <dbReference type="ChEBI" id="CHEBI:46398"/>
        <dbReference type="ChEBI" id="CHEBI:57865"/>
        <dbReference type="EC" id="3.6.1.9"/>
    </reaction>
</comment>
<keyword evidence="2 3" id="KW-0378">Hydrolase</keyword>
<dbReference type="AlphaFoldDB" id="A0A9D1NCD0"/>
<dbReference type="EMBL" id="DVOH01000017">
    <property type="protein sequence ID" value="HIU99985.1"/>
    <property type="molecule type" value="Genomic_DNA"/>
</dbReference>
<organism evidence="4 5">
    <name type="scientific">Candidatus Stercoripulliclostridium merdipullorum</name>
    <dbReference type="NCBI Taxonomy" id="2840952"/>
    <lineage>
        <taxon>Bacteria</taxon>
        <taxon>Bacillati</taxon>
        <taxon>Bacillota</taxon>
        <taxon>Clostridia</taxon>
        <taxon>Eubacteriales</taxon>
        <taxon>Candidatus Stercoripulliclostridium</taxon>
    </lineage>
</organism>
<proteinExistence type="inferred from homology"/>
<dbReference type="CDD" id="cd00555">
    <property type="entry name" value="Maf"/>
    <property type="match status" value="1"/>
</dbReference>
<dbReference type="GO" id="GO:0005737">
    <property type="term" value="C:cytoplasm"/>
    <property type="evidence" value="ECO:0007669"/>
    <property type="project" value="UniProtKB-SubCell"/>
</dbReference>
<reference evidence="4" key="2">
    <citation type="journal article" date="2021" name="PeerJ">
        <title>Extensive microbial diversity within the chicken gut microbiome revealed by metagenomics and culture.</title>
        <authorList>
            <person name="Gilroy R."/>
            <person name="Ravi A."/>
            <person name="Getino M."/>
            <person name="Pursley I."/>
            <person name="Horton D.L."/>
            <person name="Alikhan N.F."/>
            <person name="Baker D."/>
            <person name="Gharbi K."/>
            <person name="Hall N."/>
            <person name="Watson M."/>
            <person name="Adriaenssens E.M."/>
            <person name="Foster-Nyarko E."/>
            <person name="Jarju S."/>
            <person name="Secka A."/>
            <person name="Antonio M."/>
            <person name="Oren A."/>
            <person name="Chaudhuri R.R."/>
            <person name="La Ragione R."/>
            <person name="Hildebrand F."/>
            <person name="Pallen M.J."/>
        </authorList>
    </citation>
    <scope>NUCLEOTIDE SEQUENCE</scope>
    <source>
        <strain evidence="4">23406</strain>
    </source>
</reference>
<comment type="catalytic activity">
    <reaction evidence="3">
        <text>dTTP + H2O = dTMP + diphosphate + H(+)</text>
        <dbReference type="Rhea" id="RHEA:28534"/>
        <dbReference type="ChEBI" id="CHEBI:15377"/>
        <dbReference type="ChEBI" id="CHEBI:15378"/>
        <dbReference type="ChEBI" id="CHEBI:33019"/>
        <dbReference type="ChEBI" id="CHEBI:37568"/>
        <dbReference type="ChEBI" id="CHEBI:63528"/>
        <dbReference type="EC" id="3.6.1.9"/>
    </reaction>
</comment>
<comment type="caution">
    <text evidence="3">Lacks conserved residue(s) required for the propagation of feature annotation.</text>
</comment>
<evidence type="ECO:0000256" key="3">
    <source>
        <dbReference type="HAMAP-Rule" id="MF_00528"/>
    </source>
</evidence>
<dbReference type="InterPro" id="IPR029001">
    <property type="entry name" value="ITPase-like_fam"/>
</dbReference>
<dbReference type="Gene3D" id="3.90.950.10">
    <property type="match status" value="1"/>
</dbReference>
<evidence type="ECO:0000256" key="2">
    <source>
        <dbReference type="ARBA" id="ARBA00022801"/>
    </source>
</evidence>
<comment type="caution">
    <text evidence="4">The sequence shown here is derived from an EMBL/GenBank/DDBJ whole genome shotgun (WGS) entry which is preliminary data.</text>
</comment>
<dbReference type="Pfam" id="PF02545">
    <property type="entry name" value="Maf"/>
    <property type="match status" value="1"/>
</dbReference>